<dbReference type="Pfam" id="PF02378">
    <property type="entry name" value="PTS_EIIC"/>
    <property type="match status" value="1"/>
</dbReference>
<organism evidence="15 16">
    <name type="scientific">Ligilactobacillus salitolerans</name>
    <dbReference type="NCBI Taxonomy" id="1808352"/>
    <lineage>
        <taxon>Bacteria</taxon>
        <taxon>Bacillati</taxon>
        <taxon>Bacillota</taxon>
        <taxon>Bacilli</taxon>
        <taxon>Lactobacillales</taxon>
        <taxon>Lactobacillaceae</taxon>
        <taxon>Ligilactobacillus</taxon>
    </lineage>
</organism>
<dbReference type="AlphaFoldDB" id="A0A401ISM8"/>
<evidence type="ECO:0000313" key="15">
    <source>
        <dbReference type="EMBL" id="GBG94553.1"/>
    </source>
</evidence>
<dbReference type="PROSITE" id="PS51099">
    <property type="entry name" value="PTS_EIIB_TYPE_2"/>
    <property type="match status" value="1"/>
</dbReference>
<evidence type="ECO:0000256" key="2">
    <source>
        <dbReference type="ARBA" id="ARBA00022448"/>
    </source>
</evidence>
<keyword evidence="11 12" id="KW-0472">Membrane</keyword>
<keyword evidence="6" id="KW-0808">Transferase</keyword>
<dbReference type="GO" id="GO:0090563">
    <property type="term" value="F:protein-phosphocysteine-sugar phosphotransferase activity"/>
    <property type="evidence" value="ECO:0007669"/>
    <property type="project" value="TreeGrafter"/>
</dbReference>
<dbReference type="EMBL" id="BFFP01000013">
    <property type="protein sequence ID" value="GBG94553.1"/>
    <property type="molecule type" value="Genomic_DNA"/>
</dbReference>
<keyword evidence="4" id="KW-0597">Phosphoprotein</keyword>
<evidence type="ECO:0000256" key="6">
    <source>
        <dbReference type="ARBA" id="ARBA00022679"/>
    </source>
</evidence>
<dbReference type="Pfam" id="PF02302">
    <property type="entry name" value="PTS_IIB"/>
    <property type="match status" value="1"/>
</dbReference>
<evidence type="ECO:0000313" key="16">
    <source>
        <dbReference type="Proteomes" id="UP000286848"/>
    </source>
</evidence>
<feature type="domain" description="PTS EIIC type-2" evidence="14">
    <location>
        <begin position="125"/>
        <end position="460"/>
    </location>
</feature>
<keyword evidence="7" id="KW-0598">Phosphotransferase system</keyword>
<dbReference type="GO" id="GO:0009401">
    <property type="term" value="P:phosphoenolpyruvate-dependent sugar phosphotransferase system"/>
    <property type="evidence" value="ECO:0007669"/>
    <property type="project" value="UniProtKB-KW"/>
</dbReference>
<evidence type="ECO:0000256" key="10">
    <source>
        <dbReference type="ARBA" id="ARBA00022989"/>
    </source>
</evidence>
<dbReference type="InterPro" id="IPR003501">
    <property type="entry name" value="PTS_EIIB_2/3"/>
</dbReference>
<dbReference type="GO" id="GO:0005351">
    <property type="term" value="F:carbohydrate:proton symporter activity"/>
    <property type="evidence" value="ECO:0007669"/>
    <property type="project" value="InterPro"/>
</dbReference>
<feature type="transmembrane region" description="Helical" evidence="12">
    <location>
        <begin position="440"/>
        <end position="461"/>
    </location>
</feature>
<feature type="transmembrane region" description="Helical" evidence="12">
    <location>
        <begin position="401"/>
        <end position="420"/>
    </location>
</feature>
<dbReference type="GO" id="GO:0016301">
    <property type="term" value="F:kinase activity"/>
    <property type="evidence" value="ECO:0007669"/>
    <property type="project" value="UniProtKB-KW"/>
</dbReference>
<feature type="transmembrane region" description="Helical" evidence="12">
    <location>
        <begin position="257"/>
        <end position="279"/>
    </location>
</feature>
<dbReference type="CDD" id="cd05569">
    <property type="entry name" value="PTS_IIB_fructose"/>
    <property type="match status" value="1"/>
</dbReference>
<keyword evidence="16" id="KW-1185">Reference proteome</keyword>
<comment type="subcellular location">
    <subcellularLocation>
        <location evidence="1">Cell inner membrane</location>
        <topology evidence="1">Multi-pass membrane protein</topology>
    </subcellularLocation>
</comment>
<dbReference type="InterPro" id="IPR013014">
    <property type="entry name" value="PTS_EIIC_2"/>
</dbReference>
<evidence type="ECO:0000256" key="5">
    <source>
        <dbReference type="ARBA" id="ARBA00022597"/>
    </source>
</evidence>
<dbReference type="SUPFAM" id="SSF52794">
    <property type="entry name" value="PTS system IIB component-like"/>
    <property type="match status" value="1"/>
</dbReference>
<protein>
    <submittedName>
        <fullName evidence="15">Fructose-specific PTS system IIBC component</fullName>
    </submittedName>
</protein>
<feature type="transmembrane region" description="Helical" evidence="12">
    <location>
        <begin position="178"/>
        <end position="196"/>
    </location>
</feature>
<evidence type="ECO:0000256" key="3">
    <source>
        <dbReference type="ARBA" id="ARBA00022475"/>
    </source>
</evidence>
<proteinExistence type="predicted"/>
<reference evidence="15 16" key="1">
    <citation type="journal article" date="2019" name="Int. J. Syst. Evol. Microbiol.">
        <title>Lactobacillus salitolerans sp. nov., a novel lactic acid bacterium isolated from spent mushroom substrates.</title>
        <authorList>
            <person name="Tohno M."/>
            <person name="Tanizawa Y."/>
            <person name="Kojima Y."/>
            <person name="Sakamoto M."/>
            <person name="Nakamura Y."/>
            <person name="Ohkuma M."/>
            <person name="Kobayashi H."/>
        </authorList>
    </citation>
    <scope>NUCLEOTIDE SEQUENCE [LARGE SCALE GENOMIC DNA]</scope>
    <source>
        <strain evidence="15 16">YK43</strain>
    </source>
</reference>
<dbReference type="InterPro" id="IPR003353">
    <property type="entry name" value="PTS_IIB_fruc"/>
</dbReference>
<dbReference type="InterPro" id="IPR013011">
    <property type="entry name" value="PTS_EIIB_2"/>
</dbReference>
<dbReference type="InterPro" id="IPR050864">
    <property type="entry name" value="Bacterial_PTS_Sugar_Transport"/>
</dbReference>
<evidence type="ECO:0000256" key="11">
    <source>
        <dbReference type="ARBA" id="ARBA00023136"/>
    </source>
</evidence>
<feature type="transmembrane region" description="Helical" evidence="12">
    <location>
        <begin position="226"/>
        <end position="245"/>
    </location>
</feature>
<evidence type="ECO:0000256" key="7">
    <source>
        <dbReference type="ARBA" id="ARBA00022683"/>
    </source>
</evidence>
<dbReference type="Proteomes" id="UP000286848">
    <property type="component" value="Unassembled WGS sequence"/>
</dbReference>
<feature type="transmembrane region" description="Helical" evidence="12">
    <location>
        <begin position="135"/>
        <end position="158"/>
    </location>
</feature>
<dbReference type="InterPro" id="IPR006327">
    <property type="entry name" value="PTS_IIC_fruc"/>
</dbReference>
<gene>
    <name evidence="15" type="ORF">LFYK43_10120</name>
</gene>
<keyword evidence="8 12" id="KW-0812">Transmembrane</keyword>
<dbReference type="RefSeq" id="WP_124976061.1">
    <property type="nucleotide sequence ID" value="NZ_BFFP01000013.1"/>
</dbReference>
<sequence length="475" mass="50665">MEKIVAVTNCPAGIAHTYMVAEAIEKEGQQRGYEVHVETQGAAGVEHKLTADQIAAANYVILALGKGMSNEDRQRFDSKKVVELPVSDALKNVPDLLDHLDERAEVYHASKVKLGSDQEAVQTGIISHLMAGVSAALPFVIGGGLLLAIGSILIQFGMPNVAPKDGNLGSLAWVLNNVGQLGFTFMIPIMGAYIANSIGDKPALAPAFLTTYLANSPDLLGTKTGAGFLGAIFLGITIGYFVKYFKRINIGKTFQSTMGYLIIPFVTLLIFGLLTYYLIGPFAGWVMGALIKILNSIPTSMKIIGGFVAGCMLAFDMGGPVNKAAWFFGFSLLSSKVYTWYGIVGVVTVIPPMAAAIATWLKPNMFTKQERESSLPAFLVGMTVATEPAIPYALAAPVPMIAANTLAGGIAGALSMVLGVKRIAPGIGVFDPLLGLIYPWFNYYVAFGIGLILNVVFILWFKGAWLKKQRKAAQG</sequence>
<feature type="domain" description="PTS EIIB type-2" evidence="13">
    <location>
        <begin position="4"/>
        <end position="102"/>
    </location>
</feature>
<dbReference type="PROSITE" id="PS51104">
    <property type="entry name" value="PTS_EIIC_TYPE_2"/>
    <property type="match status" value="1"/>
</dbReference>
<dbReference type="PANTHER" id="PTHR30505:SF0">
    <property type="entry name" value="FRUCTOSE-LIKE PTS SYSTEM EIIBC COMPONENT-RELATED"/>
    <property type="match status" value="1"/>
</dbReference>
<dbReference type="OrthoDB" id="9782569at2"/>
<accession>A0A401ISM8</accession>
<keyword evidence="9" id="KW-0418">Kinase</keyword>
<dbReference type="Gene3D" id="3.40.50.2300">
    <property type="match status" value="1"/>
</dbReference>
<comment type="caution">
    <text evidence="15">The sequence shown here is derived from an EMBL/GenBank/DDBJ whole genome shotgun (WGS) entry which is preliminary data.</text>
</comment>
<evidence type="ECO:0000256" key="8">
    <source>
        <dbReference type="ARBA" id="ARBA00022692"/>
    </source>
</evidence>
<keyword evidence="2" id="KW-0813">Transport</keyword>
<evidence type="ECO:0000256" key="9">
    <source>
        <dbReference type="ARBA" id="ARBA00022777"/>
    </source>
</evidence>
<evidence type="ECO:0000259" key="13">
    <source>
        <dbReference type="PROSITE" id="PS51099"/>
    </source>
</evidence>
<dbReference type="GO" id="GO:0022877">
    <property type="term" value="F:protein-N(PI)-phosphohistidine-fructose phosphotransferase system transporter activity"/>
    <property type="evidence" value="ECO:0007669"/>
    <property type="project" value="InterPro"/>
</dbReference>
<evidence type="ECO:0000256" key="4">
    <source>
        <dbReference type="ARBA" id="ARBA00022553"/>
    </source>
</evidence>
<keyword evidence="5" id="KW-0762">Sugar transport</keyword>
<keyword evidence="10 12" id="KW-1133">Transmembrane helix</keyword>
<dbReference type="InterPro" id="IPR003352">
    <property type="entry name" value="PTS_EIIC"/>
</dbReference>
<evidence type="ECO:0000259" key="14">
    <source>
        <dbReference type="PROSITE" id="PS51104"/>
    </source>
</evidence>
<feature type="transmembrane region" description="Helical" evidence="12">
    <location>
        <begin position="299"/>
        <end position="317"/>
    </location>
</feature>
<name>A0A401ISM8_9LACO</name>
<dbReference type="InterPro" id="IPR036095">
    <property type="entry name" value="PTS_EIIB-like_sf"/>
</dbReference>
<evidence type="ECO:0000256" key="12">
    <source>
        <dbReference type="SAM" id="Phobius"/>
    </source>
</evidence>
<feature type="transmembrane region" description="Helical" evidence="12">
    <location>
        <begin position="338"/>
        <end position="361"/>
    </location>
</feature>
<keyword evidence="3" id="KW-1003">Cell membrane</keyword>
<dbReference type="NCBIfam" id="TIGR01427">
    <property type="entry name" value="PTS_IIC_fructo"/>
    <property type="match status" value="1"/>
</dbReference>
<dbReference type="PANTHER" id="PTHR30505">
    <property type="entry name" value="FRUCTOSE-LIKE PERMEASE"/>
    <property type="match status" value="1"/>
</dbReference>
<evidence type="ECO:0000256" key="1">
    <source>
        <dbReference type="ARBA" id="ARBA00004429"/>
    </source>
</evidence>
<dbReference type="GO" id="GO:0005886">
    <property type="term" value="C:plasma membrane"/>
    <property type="evidence" value="ECO:0007669"/>
    <property type="project" value="UniProtKB-SubCell"/>
</dbReference>
<dbReference type="NCBIfam" id="TIGR00829">
    <property type="entry name" value="FRU"/>
    <property type="match status" value="1"/>
</dbReference>